<gene>
    <name evidence="2" type="ORF">AB6724_10475</name>
</gene>
<dbReference type="Proteomes" id="UP001561046">
    <property type="component" value="Unassembled WGS sequence"/>
</dbReference>
<dbReference type="CDD" id="cd02947">
    <property type="entry name" value="TRX_family"/>
    <property type="match status" value="1"/>
</dbReference>
<evidence type="ECO:0000313" key="2">
    <source>
        <dbReference type="EMBL" id="MEX8193266.1"/>
    </source>
</evidence>
<keyword evidence="3" id="KW-1185">Reference proteome</keyword>
<name>A0ABV3ZVX7_9BURK</name>
<organism evidence="2 3">
    <name type="scientific">Comamonas guangdongensis</name>
    <dbReference type="NCBI Taxonomy" id="510515"/>
    <lineage>
        <taxon>Bacteria</taxon>
        <taxon>Pseudomonadati</taxon>
        <taxon>Pseudomonadota</taxon>
        <taxon>Betaproteobacteria</taxon>
        <taxon>Burkholderiales</taxon>
        <taxon>Comamonadaceae</taxon>
        <taxon>Comamonas</taxon>
    </lineage>
</organism>
<feature type="domain" description="Thioredoxin" evidence="1">
    <location>
        <begin position="15"/>
        <end position="101"/>
    </location>
</feature>
<dbReference type="InterPro" id="IPR036249">
    <property type="entry name" value="Thioredoxin-like_sf"/>
</dbReference>
<dbReference type="SUPFAM" id="SSF52833">
    <property type="entry name" value="Thioredoxin-like"/>
    <property type="match status" value="1"/>
</dbReference>
<reference evidence="2 3" key="1">
    <citation type="journal article" date="2013" name="Int. J. Syst. Evol. Microbiol.">
        <title>Comamonas guangdongensis sp. nov., isolated from subterranean forest sediment, and emended description of the genus Comamonas.</title>
        <authorList>
            <person name="Zhang J."/>
            <person name="Wang Y."/>
            <person name="Zhou S."/>
            <person name="Wu C."/>
            <person name="He J."/>
            <person name="Li F."/>
        </authorList>
    </citation>
    <scope>NUCLEOTIDE SEQUENCE [LARGE SCALE GENOMIC DNA]</scope>
    <source>
        <strain evidence="2 3">CCTCC AB2011133</strain>
    </source>
</reference>
<dbReference type="RefSeq" id="WP_369338458.1">
    <property type="nucleotide sequence ID" value="NZ_JBFYGN010000009.1"/>
</dbReference>
<dbReference type="Pfam" id="PF00085">
    <property type="entry name" value="Thioredoxin"/>
    <property type="match status" value="1"/>
</dbReference>
<protein>
    <submittedName>
        <fullName evidence="2">Thioredoxin family protein</fullName>
    </submittedName>
</protein>
<sequence>MTYQATHWATEPTRQAIDALQGASLLEFGAPWCGHCQRAQPLIQSALAAFPGLSHIKVEDGPGRPLGRSYRVKLWPTLIFLRDGQEVARLVRPENAQLISDALARITP</sequence>
<evidence type="ECO:0000313" key="3">
    <source>
        <dbReference type="Proteomes" id="UP001561046"/>
    </source>
</evidence>
<evidence type="ECO:0000259" key="1">
    <source>
        <dbReference type="Pfam" id="PF00085"/>
    </source>
</evidence>
<proteinExistence type="predicted"/>
<dbReference type="Gene3D" id="3.40.30.10">
    <property type="entry name" value="Glutaredoxin"/>
    <property type="match status" value="1"/>
</dbReference>
<comment type="caution">
    <text evidence="2">The sequence shown here is derived from an EMBL/GenBank/DDBJ whole genome shotgun (WGS) entry which is preliminary data.</text>
</comment>
<dbReference type="EMBL" id="JBFYGN010000009">
    <property type="protein sequence ID" value="MEX8193266.1"/>
    <property type="molecule type" value="Genomic_DNA"/>
</dbReference>
<accession>A0ABV3ZVX7</accession>
<dbReference type="InterPro" id="IPR013766">
    <property type="entry name" value="Thioredoxin_domain"/>
</dbReference>